<organism evidence="9 10">
    <name type="scientific">Chloropicon primus</name>
    <dbReference type="NCBI Taxonomy" id="1764295"/>
    <lineage>
        <taxon>Eukaryota</taxon>
        <taxon>Viridiplantae</taxon>
        <taxon>Chlorophyta</taxon>
        <taxon>Chloropicophyceae</taxon>
        <taxon>Chloropicales</taxon>
        <taxon>Chloropicaceae</taxon>
        <taxon>Chloropicon</taxon>
    </lineage>
</organism>
<dbReference type="GO" id="GO:0031122">
    <property type="term" value="P:cytoplasmic microtubule organization"/>
    <property type="evidence" value="ECO:0007669"/>
    <property type="project" value="TreeGrafter"/>
</dbReference>
<dbReference type="GO" id="GO:0051225">
    <property type="term" value="P:spindle assembly"/>
    <property type="evidence" value="ECO:0007669"/>
    <property type="project" value="TreeGrafter"/>
</dbReference>
<evidence type="ECO:0000256" key="2">
    <source>
        <dbReference type="ARBA" id="ARBA00010337"/>
    </source>
</evidence>
<dbReference type="OrthoDB" id="78652at2759"/>
<dbReference type="PANTHER" id="PTHR19302">
    <property type="entry name" value="GAMMA TUBULIN COMPLEX PROTEIN"/>
    <property type="match status" value="1"/>
</dbReference>
<dbReference type="AlphaFoldDB" id="A0A5B8MT91"/>
<dbReference type="GO" id="GO:0005874">
    <property type="term" value="C:microtubule"/>
    <property type="evidence" value="ECO:0007669"/>
    <property type="project" value="UniProtKB-KW"/>
</dbReference>
<dbReference type="Pfam" id="PF04130">
    <property type="entry name" value="GCP_C_terminal"/>
    <property type="match status" value="1"/>
</dbReference>
<evidence type="ECO:0000313" key="9">
    <source>
        <dbReference type="EMBL" id="QDZ23526.1"/>
    </source>
</evidence>
<comment type="subcellular location">
    <subcellularLocation>
        <location evidence="1 6">Cytoplasm</location>
        <location evidence="1 6">Cytoskeleton</location>
        <location evidence="1 6">Microtubule organizing center</location>
    </subcellularLocation>
</comment>
<dbReference type="GO" id="GO:0000922">
    <property type="term" value="C:spindle pole"/>
    <property type="evidence" value="ECO:0007669"/>
    <property type="project" value="InterPro"/>
</dbReference>
<gene>
    <name evidence="9" type="ORF">A3770_10p60440</name>
</gene>
<dbReference type="GO" id="GO:0000930">
    <property type="term" value="C:gamma-tubulin complex"/>
    <property type="evidence" value="ECO:0007669"/>
    <property type="project" value="TreeGrafter"/>
</dbReference>
<comment type="function">
    <text evidence="6">Component of the gamma-tubulin ring complex (gTuRC) which mediates microtubule nucleation.</text>
</comment>
<keyword evidence="5 6" id="KW-0206">Cytoskeleton</keyword>
<feature type="domain" description="Gamma tubulin complex component C-terminal" evidence="7">
    <location>
        <begin position="374"/>
        <end position="680"/>
    </location>
</feature>
<dbReference type="Proteomes" id="UP000316726">
    <property type="component" value="Chromosome 10"/>
</dbReference>
<keyword evidence="4 6" id="KW-0493">Microtubule</keyword>
<evidence type="ECO:0000259" key="8">
    <source>
        <dbReference type="Pfam" id="PF17681"/>
    </source>
</evidence>
<dbReference type="Pfam" id="PF17681">
    <property type="entry name" value="GCP_N_terminal"/>
    <property type="match status" value="1"/>
</dbReference>
<evidence type="ECO:0000256" key="6">
    <source>
        <dbReference type="RuleBase" id="RU363050"/>
    </source>
</evidence>
<sequence length="694" mass="78621">MVALVNEVVCALGGHAGEVFGGGEKDVFVSWTTGQGYRPLEPEPCPLRLEEDTARGEVLALGEKQVVNELVKTAFHYREVSRFATVESQPGASGVLGEGAAAGAVGRSGAYRRAFAFGLVKVLGRYRQDVVRVERRLNSDGDCLPLTELQSEFCQYQVLLSRLHRLVCKVSKEDVRGCELLRYCESFLVCGIPCMEETMKIVVNYMYEVLYKQLGAWLVYGRLLDREGEFFIRRTTDPASSGAVIVVGEEGEGDLEKVSTQEWHGGFEIHEGSLPMHVSRDTAETILFIGKSQRILSHFRNNWRRLERVTTAKGASAKQGQRNLHSDNFQMLGRLEALRQEGEFSKPAFDGVIDYFRKEVASHMWQLVVIHAELPKHLQALKDYFLMERGNFHQVFLTEARSLMQKPPNPSTADSEMATILNQTAQMTGCEADPLLGNVSLRFSKPSAPGGEAKRDGAKKIHLPSCDEWDNMCLRYKVSWPLGLILTSEVLGKYHHMFQFLWRLRRVNVELDDVWTTLRRIAMRSEHHSHFSNSPQVWHLRHQMVHLLCNYQVYVQVDVIEAQYAVLQQQIASAENFLDLENALGRFTSVLITQSFLDITSITSMLDGIIKLCLKYARSVYAQLDSESPLESLPLFSRFQDDFQRRAGMLFTVLKSTKLSISSRAPHLHQFLARLNYNDWCSKLALESQLNTTL</sequence>
<feature type="domain" description="Gamma tubulin complex component protein N-terminal" evidence="8">
    <location>
        <begin position="57"/>
        <end position="368"/>
    </location>
</feature>
<dbReference type="GO" id="GO:0000278">
    <property type="term" value="P:mitotic cell cycle"/>
    <property type="evidence" value="ECO:0007669"/>
    <property type="project" value="TreeGrafter"/>
</dbReference>
<proteinExistence type="inferred from homology"/>
<dbReference type="PANTHER" id="PTHR19302:SF27">
    <property type="entry name" value="GAMMA-TUBULIN COMPLEX COMPONENT 4"/>
    <property type="match status" value="1"/>
</dbReference>
<keyword evidence="3 6" id="KW-0963">Cytoplasm</keyword>
<protein>
    <recommendedName>
        <fullName evidence="6">Gamma-tubulin complex component</fullName>
    </recommendedName>
</protein>
<comment type="similarity">
    <text evidence="2 6">Belongs to the TUBGCP family.</text>
</comment>
<reference evidence="9 10" key="1">
    <citation type="submission" date="2018-07" db="EMBL/GenBank/DDBJ databases">
        <title>The complete nuclear genome of the prasinophyte Chloropicon primus (CCMP1205).</title>
        <authorList>
            <person name="Pombert J.-F."/>
            <person name="Otis C."/>
            <person name="Turmel M."/>
            <person name="Lemieux C."/>
        </authorList>
    </citation>
    <scope>NUCLEOTIDE SEQUENCE [LARGE SCALE GENOMIC DNA]</scope>
    <source>
        <strain evidence="9 10">CCMP1205</strain>
    </source>
</reference>
<dbReference type="GO" id="GO:0051321">
    <property type="term" value="P:meiotic cell cycle"/>
    <property type="evidence" value="ECO:0007669"/>
    <property type="project" value="TreeGrafter"/>
</dbReference>
<evidence type="ECO:0000313" key="10">
    <source>
        <dbReference type="Proteomes" id="UP000316726"/>
    </source>
</evidence>
<dbReference type="EMBL" id="CP031043">
    <property type="protein sequence ID" value="QDZ23526.1"/>
    <property type="molecule type" value="Genomic_DNA"/>
</dbReference>
<dbReference type="STRING" id="1764295.A0A5B8MT91"/>
<evidence type="ECO:0000256" key="5">
    <source>
        <dbReference type="ARBA" id="ARBA00023212"/>
    </source>
</evidence>
<accession>A0A5B8MT91</accession>
<dbReference type="InterPro" id="IPR042241">
    <property type="entry name" value="GCP_C_sf"/>
</dbReference>
<dbReference type="InterPro" id="IPR007259">
    <property type="entry name" value="GCP"/>
</dbReference>
<dbReference type="GO" id="GO:0043015">
    <property type="term" value="F:gamma-tubulin binding"/>
    <property type="evidence" value="ECO:0007669"/>
    <property type="project" value="InterPro"/>
</dbReference>
<evidence type="ECO:0000256" key="3">
    <source>
        <dbReference type="ARBA" id="ARBA00022490"/>
    </source>
</evidence>
<dbReference type="InterPro" id="IPR040457">
    <property type="entry name" value="GCP_C"/>
</dbReference>
<evidence type="ECO:0000259" key="7">
    <source>
        <dbReference type="Pfam" id="PF04130"/>
    </source>
</evidence>
<evidence type="ECO:0000256" key="4">
    <source>
        <dbReference type="ARBA" id="ARBA00022701"/>
    </source>
</evidence>
<evidence type="ECO:0000256" key="1">
    <source>
        <dbReference type="ARBA" id="ARBA00004267"/>
    </source>
</evidence>
<dbReference type="InterPro" id="IPR041470">
    <property type="entry name" value="GCP_N"/>
</dbReference>
<dbReference type="Gene3D" id="1.20.120.1900">
    <property type="entry name" value="Gamma-tubulin complex, C-terminal domain"/>
    <property type="match status" value="1"/>
</dbReference>
<keyword evidence="10" id="KW-1185">Reference proteome</keyword>
<dbReference type="GO" id="GO:0051011">
    <property type="term" value="F:microtubule minus-end binding"/>
    <property type="evidence" value="ECO:0007669"/>
    <property type="project" value="TreeGrafter"/>
</dbReference>
<dbReference type="GO" id="GO:0007020">
    <property type="term" value="P:microtubule nucleation"/>
    <property type="evidence" value="ECO:0007669"/>
    <property type="project" value="InterPro"/>
</dbReference>
<name>A0A5B8MT91_9CHLO</name>